<comment type="caution">
    <text evidence="1">The sequence shown here is derived from an EMBL/GenBank/DDBJ whole genome shotgun (WGS) entry which is preliminary data.</text>
</comment>
<dbReference type="InterPro" id="IPR025638">
    <property type="entry name" value="DUF4336"/>
</dbReference>
<evidence type="ECO:0000313" key="1">
    <source>
        <dbReference type="EMBL" id="MBO1319509.1"/>
    </source>
</evidence>
<evidence type="ECO:0008006" key="3">
    <source>
        <dbReference type="Google" id="ProtNLM"/>
    </source>
</evidence>
<sequence>MMEQIVAGVFCARRPLRFLGVEVGARMTVLQLDGGLLYSPIDVDEQAVTALGKPRWVVAPNKLHHLFAGPWLERGLEGWAAPGLAEKRSDLNFVGTLDRGEHPFGDAVETLTLTCFPMTNEVVLFHRPSRTLVVTDFVFNFAPTAPWFTRFAMRGAGCYPGCRASHLERALMKRDVARRELATMLRWDFERIIPAHGEVVTGDARRALVDAYHWLGVGG</sequence>
<dbReference type="InterPro" id="IPR036866">
    <property type="entry name" value="RibonucZ/Hydroxyglut_hydro"/>
</dbReference>
<dbReference type="PANTHER" id="PTHR33835:SF1">
    <property type="entry name" value="METALLO-BETA-LACTAMASE DOMAIN-CONTAINING PROTEIN"/>
    <property type="match status" value="1"/>
</dbReference>
<dbReference type="RefSeq" id="WP_207859395.1">
    <property type="nucleotide sequence ID" value="NZ_JAFREP010000012.1"/>
</dbReference>
<gene>
    <name evidence="1" type="ORF">J3U88_13625</name>
</gene>
<evidence type="ECO:0000313" key="2">
    <source>
        <dbReference type="Proteomes" id="UP000664417"/>
    </source>
</evidence>
<dbReference type="Proteomes" id="UP000664417">
    <property type="component" value="Unassembled WGS sequence"/>
</dbReference>
<dbReference type="SUPFAM" id="SSF56281">
    <property type="entry name" value="Metallo-hydrolase/oxidoreductase"/>
    <property type="match status" value="1"/>
</dbReference>
<accession>A0A8J7Q8R5</accession>
<reference evidence="1" key="1">
    <citation type="submission" date="2021-03" db="EMBL/GenBank/DDBJ databases">
        <authorList>
            <person name="Wang G."/>
        </authorList>
    </citation>
    <scope>NUCLEOTIDE SEQUENCE</scope>
    <source>
        <strain evidence="1">KCTC 12899</strain>
    </source>
</reference>
<proteinExistence type="predicted"/>
<keyword evidence="2" id="KW-1185">Reference proteome</keyword>
<organism evidence="1 2">
    <name type="scientific">Acanthopleuribacter pedis</name>
    <dbReference type="NCBI Taxonomy" id="442870"/>
    <lineage>
        <taxon>Bacteria</taxon>
        <taxon>Pseudomonadati</taxon>
        <taxon>Acidobacteriota</taxon>
        <taxon>Holophagae</taxon>
        <taxon>Acanthopleuribacterales</taxon>
        <taxon>Acanthopleuribacteraceae</taxon>
        <taxon>Acanthopleuribacter</taxon>
    </lineage>
</organism>
<protein>
    <recommendedName>
        <fullName evidence="3">DUF4336 domain-containing protein</fullName>
    </recommendedName>
</protein>
<name>A0A8J7Q8R5_9BACT</name>
<dbReference type="EMBL" id="JAFREP010000012">
    <property type="protein sequence ID" value="MBO1319509.1"/>
    <property type="molecule type" value="Genomic_DNA"/>
</dbReference>
<dbReference type="AlphaFoldDB" id="A0A8J7Q8R5"/>
<dbReference type="PANTHER" id="PTHR33835">
    <property type="entry name" value="YALI0C07656P"/>
    <property type="match status" value="1"/>
</dbReference>